<keyword evidence="2" id="KW-1185">Reference proteome</keyword>
<evidence type="ECO:0000313" key="1">
    <source>
        <dbReference type="EMBL" id="AOV61796.1"/>
    </source>
</evidence>
<dbReference type="Proteomes" id="UP000202081">
    <property type="component" value="Segment"/>
</dbReference>
<organism evidence="1 2">
    <name type="scientific">Synechococcus phage S-WAM2</name>
    <dbReference type="NCBI Taxonomy" id="1815522"/>
    <lineage>
        <taxon>Viruses</taxon>
        <taxon>Duplodnaviria</taxon>
        <taxon>Heunggongvirae</taxon>
        <taxon>Uroviricota</taxon>
        <taxon>Caudoviricetes</taxon>
        <taxon>Pantevenvirales</taxon>
        <taxon>Kyanoviridae</taxon>
        <taxon>Cymopoleiavirus</taxon>
        <taxon>Cymopoleiavirus swam2</taxon>
    </lineage>
</organism>
<gene>
    <name evidence="1" type="ORF">P29B0810_101</name>
</gene>
<protein>
    <submittedName>
        <fullName evidence="1">Uncharacterized protein</fullName>
    </submittedName>
</protein>
<accession>A0A1D8KT28</accession>
<dbReference type="RefSeq" id="YP_009324264.1">
    <property type="nucleotide sequence ID" value="NC_031935.1"/>
</dbReference>
<name>A0A1D8KT28_9CAUD</name>
<dbReference type="KEGG" id="vg:30309174"/>
<dbReference type="GeneID" id="30309174"/>
<evidence type="ECO:0000313" key="2">
    <source>
        <dbReference type="Proteomes" id="UP000202081"/>
    </source>
</evidence>
<sequence>MAIKPLSTAVDLATPSDVDTASIVSVINTNNTAVRLLIAEASAVTVWIAAGERVSIEKTPAVVISADDGAPTPTAVTAATVFASKIAYGN</sequence>
<proteinExistence type="predicted"/>
<reference evidence="1 2" key="1">
    <citation type="journal article" date="2016" name="Virology">
        <title>The genomic content and context of auxiliary metabolic genes in marine cyanomyoviruses.</title>
        <authorList>
            <person name="Crummett L.T."/>
            <person name="Puxty R.J."/>
            <person name="Weihe C."/>
            <person name="Marston M.F."/>
            <person name="Martiny J.B."/>
        </authorList>
    </citation>
    <scope>NUCLEOTIDE SEQUENCE [LARGE SCALE GENOMIC DNA]</scope>
    <source>
        <strain evidence="1">0810PA29</strain>
    </source>
</reference>
<dbReference type="EMBL" id="KU686211">
    <property type="protein sequence ID" value="AOV61796.1"/>
    <property type="molecule type" value="Genomic_DNA"/>
</dbReference>